<sequence>MSSVKIREFNLSIDGPETAKLYRACFYENPWYEKFAEGEIEAMFTEMMSYRGLSCLVAENAGQIVGGTAGFDLSCKKDVLDLLDQEISHVFYMAELFVSSNYRRAGIAEALVRARFDWARILGYSIGVVRTSIQQSIIIEMYYRRGFTVVATQDVVSDKWIAGTIQRVPDTRVIMKGKF</sequence>
<dbReference type="GO" id="GO:0008080">
    <property type="term" value="F:N-acetyltransferase activity"/>
    <property type="evidence" value="ECO:0007669"/>
    <property type="project" value="InterPro"/>
</dbReference>
<dbReference type="CDD" id="cd04301">
    <property type="entry name" value="NAT_SF"/>
    <property type="match status" value="1"/>
</dbReference>
<dbReference type="InterPro" id="IPR016181">
    <property type="entry name" value="Acyl_CoA_acyltransferase"/>
</dbReference>
<proteinExistence type="predicted"/>
<evidence type="ECO:0000259" key="2">
    <source>
        <dbReference type="PROSITE" id="PS51186"/>
    </source>
</evidence>
<dbReference type="SUPFAM" id="SSF55729">
    <property type="entry name" value="Acyl-CoA N-acyltransferases (Nat)"/>
    <property type="match status" value="1"/>
</dbReference>
<dbReference type="PANTHER" id="PTHR13947">
    <property type="entry name" value="GNAT FAMILY N-ACETYLTRANSFERASE"/>
    <property type="match status" value="1"/>
</dbReference>
<protein>
    <recommendedName>
        <fullName evidence="2">N-acetyltransferase domain-containing protein</fullName>
    </recommendedName>
</protein>
<dbReference type="PANTHER" id="PTHR13947:SF37">
    <property type="entry name" value="LD18367P"/>
    <property type="match status" value="1"/>
</dbReference>
<comment type="caution">
    <text evidence="3">The sequence shown here is derived from an EMBL/GenBank/DDBJ whole genome shotgun (WGS) entry which is preliminary data.</text>
</comment>
<evidence type="ECO:0000313" key="3">
    <source>
        <dbReference type="EMBL" id="PJC24285.1"/>
    </source>
</evidence>
<dbReference type="AlphaFoldDB" id="A0A2M8ENG5"/>
<dbReference type="Proteomes" id="UP000230251">
    <property type="component" value="Unassembled WGS sequence"/>
</dbReference>
<dbReference type="InterPro" id="IPR000182">
    <property type="entry name" value="GNAT_dom"/>
</dbReference>
<dbReference type="InterPro" id="IPR050769">
    <property type="entry name" value="NAT_camello-type"/>
</dbReference>
<dbReference type="Pfam" id="PF00583">
    <property type="entry name" value="Acetyltransf_1"/>
    <property type="match status" value="1"/>
</dbReference>
<organism evidence="3 4">
    <name type="scientific">Candidatus Uhrbacteria bacterium CG_4_9_14_0_2_um_filter_41_50</name>
    <dbReference type="NCBI Taxonomy" id="1975031"/>
    <lineage>
        <taxon>Bacteria</taxon>
        <taxon>Candidatus Uhriibacteriota</taxon>
    </lineage>
</organism>
<dbReference type="EMBL" id="PFSI01000052">
    <property type="protein sequence ID" value="PJC24285.1"/>
    <property type="molecule type" value="Genomic_DNA"/>
</dbReference>
<feature type="domain" description="N-acetyltransferase" evidence="2">
    <location>
        <begin position="4"/>
        <end position="179"/>
    </location>
</feature>
<keyword evidence="1" id="KW-0808">Transferase</keyword>
<evidence type="ECO:0000256" key="1">
    <source>
        <dbReference type="ARBA" id="ARBA00022679"/>
    </source>
</evidence>
<name>A0A2M8ENG5_9BACT</name>
<evidence type="ECO:0000313" key="4">
    <source>
        <dbReference type="Proteomes" id="UP000230251"/>
    </source>
</evidence>
<dbReference type="PROSITE" id="PS51186">
    <property type="entry name" value="GNAT"/>
    <property type="match status" value="1"/>
</dbReference>
<gene>
    <name evidence="3" type="ORF">CO057_03640</name>
</gene>
<reference evidence="4" key="1">
    <citation type="submission" date="2017-09" db="EMBL/GenBank/DDBJ databases">
        <title>Depth-based differentiation of microbial function through sediment-hosted aquifers and enrichment of novel symbionts in the deep terrestrial subsurface.</title>
        <authorList>
            <person name="Probst A.J."/>
            <person name="Ladd B."/>
            <person name="Jarett J.K."/>
            <person name="Geller-Mcgrath D.E."/>
            <person name="Sieber C.M.K."/>
            <person name="Emerson J.B."/>
            <person name="Anantharaman K."/>
            <person name="Thomas B.C."/>
            <person name="Malmstrom R."/>
            <person name="Stieglmeier M."/>
            <person name="Klingl A."/>
            <person name="Woyke T."/>
            <person name="Ryan C.M."/>
            <person name="Banfield J.F."/>
        </authorList>
    </citation>
    <scope>NUCLEOTIDE SEQUENCE [LARGE SCALE GENOMIC DNA]</scope>
</reference>
<dbReference type="Gene3D" id="3.40.630.30">
    <property type="match status" value="1"/>
</dbReference>
<accession>A0A2M8ENG5</accession>